<gene>
    <name evidence="4" type="ORF">SAMN05192566_1998</name>
</gene>
<keyword evidence="5" id="KW-1185">Reference proteome</keyword>
<dbReference type="InterPro" id="IPR041614">
    <property type="entry name" value="DprA_WH"/>
</dbReference>
<dbReference type="SUPFAM" id="SSF47781">
    <property type="entry name" value="RuvA domain 2-like"/>
    <property type="match status" value="1"/>
</dbReference>
<comment type="similarity">
    <text evidence="1">Belongs to the DprA/Smf family.</text>
</comment>
<evidence type="ECO:0000313" key="4">
    <source>
        <dbReference type="EMBL" id="SDK67692.1"/>
    </source>
</evidence>
<dbReference type="SUPFAM" id="SSF102405">
    <property type="entry name" value="MCP/YpsA-like"/>
    <property type="match status" value="1"/>
</dbReference>
<evidence type="ECO:0000259" key="2">
    <source>
        <dbReference type="Pfam" id="PF02481"/>
    </source>
</evidence>
<evidence type="ECO:0000256" key="1">
    <source>
        <dbReference type="ARBA" id="ARBA00006525"/>
    </source>
</evidence>
<dbReference type="InterPro" id="IPR010994">
    <property type="entry name" value="RuvA_2-like"/>
</dbReference>
<dbReference type="GO" id="GO:0009294">
    <property type="term" value="P:DNA-mediated transformation"/>
    <property type="evidence" value="ECO:0007669"/>
    <property type="project" value="InterPro"/>
</dbReference>
<evidence type="ECO:0000313" key="5">
    <source>
        <dbReference type="Proteomes" id="UP000198629"/>
    </source>
</evidence>
<dbReference type="PANTHER" id="PTHR43022:SF1">
    <property type="entry name" value="PROTEIN SMF"/>
    <property type="match status" value="1"/>
</dbReference>
<dbReference type="STRING" id="492660.SAMN05192566_1998"/>
<feature type="domain" description="DprA winged helix" evidence="3">
    <location>
        <begin position="312"/>
        <end position="363"/>
    </location>
</feature>
<dbReference type="Proteomes" id="UP000198629">
    <property type="component" value="Unassembled WGS sequence"/>
</dbReference>
<dbReference type="PANTHER" id="PTHR43022">
    <property type="entry name" value="PROTEIN SMF"/>
    <property type="match status" value="1"/>
</dbReference>
<dbReference type="InterPro" id="IPR036388">
    <property type="entry name" value="WH-like_DNA-bd_sf"/>
</dbReference>
<sequence length="371" mass="39159">MANSLHAQYTPWIALSLVKGLGSATFCQLLLAFKTPEAILAASYGALCETVSKEVADGIQQATGNPDIAKTLDWLDQPDNHLITLADSHYPKRLLETDQPPPVLYAKGNLQLLQRPGMAIVGSRHATPQGEANAADFAESLCRAGFAVVSGLALGIDGAAHRGALKADGATIAVVGTGLDIVYPARHKTLAHHIAQHGLLLSEYPLGTPSISYNFPRRNRLISGLSEGCLVVEANIDSGSLITARLAIEQGREVFAIPGSIHSPVAKGCHALIKQGAKLVESTDDILSELPHIRRPKPGNAISPNGLMPDWASLPAEASPLLACMGFDPIFAEQIAARAGLTPEKVSTMLTLLELEGVVGHLANGQFQRLA</sequence>
<accession>A0A1G9DV26</accession>
<dbReference type="InterPro" id="IPR057666">
    <property type="entry name" value="DrpA_SLOG"/>
</dbReference>
<dbReference type="InterPro" id="IPR003488">
    <property type="entry name" value="DprA"/>
</dbReference>
<dbReference type="OrthoDB" id="9785707at2"/>
<dbReference type="Pfam" id="PF17782">
    <property type="entry name" value="WHD_DprA"/>
    <property type="match status" value="1"/>
</dbReference>
<dbReference type="EMBL" id="FNFX01000004">
    <property type="protein sequence ID" value="SDK67692.1"/>
    <property type="molecule type" value="Genomic_DNA"/>
</dbReference>
<dbReference type="Pfam" id="PF02481">
    <property type="entry name" value="DNA_processg_A"/>
    <property type="match status" value="1"/>
</dbReference>
<dbReference type="AlphaFoldDB" id="A0A1G9DV26"/>
<proteinExistence type="inferred from homology"/>
<feature type="domain" description="Smf/DprA SLOG" evidence="2">
    <location>
        <begin position="82"/>
        <end position="290"/>
    </location>
</feature>
<reference evidence="5" key="1">
    <citation type="submission" date="2016-10" db="EMBL/GenBank/DDBJ databases">
        <authorList>
            <person name="Varghese N."/>
            <person name="Submissions S."/>
        </authorList>
    </citation>
    <scope>NUCLEOTIDE SEQUENCE [LARGE SCALE GENOMIC DNA]</scope>
    <source>
        <strain evidence="5">CBMB127</strain>
    </source>
</reference>
<evidence type="ECO:0000259" key="3">
    <source>
        <dbReference type="Pfam" id="PF17782"/>
    </source>
</evidence>
<name>A0A1G9DV26_9PROT</name>
<organism evidence="4 5">
    <name type="scientific">Methylophilus rhizosphaerae</name>
    <dbReference type="NCBI Taxonomy" id="492660"/>
    <lineage>
        <taxon>Bacteria</taxon>
        <taxon>Pseudomonadati</taxon>
        <taxon>Pseudomonadota</taxon>
        <taxon>Betaproteobacteria</taxon>
        <taxon>Nitrosomonadales</taxon>
        <taxon>Methylophilaceae</taxon>
        <taxon>Methylophilus</taxon>
    </lineage>
</organism>
<dbReference type="RefSeq" id="WP_091472015.1">
    <property type="nucleotide sequence ID" value="NZ_FNFX01000004.1"/>
</dbReference>
<protein>
    <submittedName>
        <fullName evidence="4">DNA processing protein</fullName>
    </submittedName>
</protein>
<dbReference type="Gene3D" id="1.10.10.10">
    <property type="entry name" value="Winged helix-like DNA-binding domain superfamily/Winged helix DNA-binding domain"/>
    <property type="match status" value="1"/>
</dbReference>
<dbReference type="Gene3D" id="3.40.50.450">
    <property type="match status" value="1"/>
</dbReference>
<dbReference type="NCBIfam" id="TIGR00732">
    <property type="entry name" value="dprA"/>
    <property type="match status" value="1"/>
</dbReference>